<dbReference type="EMBL" id="FNXY01000007">
    <property type="protein sequence ID" value="SEJ38100.1"/>
    <property type="molecule type" value="Genomic_DNA"/>
</dbReference>
<feature type="signal peptide" evidence="1">
    <location>
        <begin position="1"/>
        <end position="19"/>
    </location>
</feature>
<reference evidence="4 5" key="1">
    <citation type="submission" date="2016-10" db="EMBL/GenBank/DDBJ databases">
        <authorList>
            <person name="de Groot N.N."/>
        </authorList>
    </citation>
    <scope>NUCLEOTIDE SEQUENCE [LARGE SCALE GENOMIC DNA]</scope>
    <source>
        <strain evidence="4 5">DSM 19938</strain>
    </source>
</reference>
<keyword evidence="4" id="KW-0645">Protease</keyword>
<evidence type="ECO:0000313" key="5">
    <source>
        <dbReference type="Proteomes" id="UP000199532"/>
    </source>
</evidence>
<evidence type="ECO:0000256" key="1">
    <source>
        <dbReference type="SAM" id="SignalP"/>
    </source>
</evidence>
<dbReference type="Pfam" id="PF00326">
    <property type="entry name" value="Peptidase_S9"/>
    <property type="match status" value="1"/>
</dbReference>
<feature type="domain" description="Dipeptidylpeptidase IV N-terminal" evidence="3">
    <location>
        <begin position="123"/>
        <end position="468"/>
    </location>
</feature>
<dbReference type="PANTHER" id="PTHR11731">
    <property type="entry name" value="PROTEASE FAMILY S9B,C DIPEPTIDYL-PEPTIDASE IV-RELATED"/>
    <property type="match status" value="1"/>
</dbReference>
<keyword evidence="4" id="KW-0031">Aminopeptidase</keyword>
<dbReference type="Proteomes" id="UP000199532">
    <property type="component" value="Unassembled WGS sequence"/>
</dbReference>
<dbReference type="GO" id="GO:0004177">
    <property type="term" value="F:aminopeptidase activity"/>
    <property type="evidence" value="ECO:0007669"/>
    <property type="project" value="UniProtKB-KW"/>
</dbReference>
<feature type="domain" description="Peptidase S9 prolyl oligopeptidase catalytic" evidence="2">
    <location>
        <begin position="557"/>
        <end position="754"/>
    </location>
</feature>
<protein>
    <submittedName>
        <fullName evidence="4">Dipeptidyl aminopeptidase/acylaminoacyl peptidase</fullName>
    </submittedName>
</protein>
<feature type="chain" id="PRO_5011468315" evidence="1">
    <location>
        <begin position="20"/>
        <end position="776"/>
    </location>
</feature>
<proteinExistence type="predicted"/>
<dbReference type="InterPro" id="IPR050278">
    <property type="entry name" value="Serine_Prot_S9B/DPPIV"/>
</dbReference>
<dbReference type="InterPro" id="IPR001375">
    <property type="entry name" value="Peptidase_S9_cat"/>
</dbReference>
<keyword evidence="5" id="KW-1185">Reference proteome</keyword>
<dbReference type="Gene3D" id="3.40.50.1820">
    <property type="entry name" value="alpha/beta hydrolase"/>
    <property type="match status" value="1"/>
</dbReference>
<dbReference type="GO" id="GO:0008236">
    <property type="term" value="F:serine-type peptidase activity"/>
    <property type="evidence" value="ECO:0007669"/>
    <property type="project" value="InterPro"/>
</dbReference>
<dbReference type="Pfam" id="PF00930">
    <property type="entry name" value="DPPIV_N"/>
    <property type="match status" value="1"/>
</dbReference>
<dbReference type="OrthoDB" id="9812921at2"/>
<gene>
    <name evidence="4" type="ORF">SAMN04487995_4363</name>
</gene>
<dbReference type="GO" id="GO:0006508">
    <property type="term" value="P:proteolysis"/>
    <property type="evidence" value="ECO:0007669"/>
    <property type="project" value="InterPro"/>
</dbReference>
<evidence type="ECO:0000259" key="2">
    <source>
        <dbReference type="Pfam" id="PF00326"/>
    </source>
</evidence>
<organism evidence="4 5">
    <name type="scientific">Dyadobacter koreensis</name>
    <dbReference type="NCBI Taxonomy" id="408657"/>
    <lineage>
        <taxon>Bacteria</taxon>
        <taxon>Pseudomonadati</taxon>
        <taxon>Bacteroidota</taxon>
        <taxon>Cytophagia</taxon>
        <taxon>Cytophagales</taxon>
        <taxon>Spirosomataceae</taxon>
        <taxon>Dyadobacter</taxon>
    </lineage>
</organism>
<dbReference type="Gene3D" id="2.140.10.30">
    <property type="entry name" value="Dipeptidylpeptidase IV, N-terminal domain"/>
    <property type="match status" value="1"/>
</dbReference>
<dbReference type="RefSeq" id="WP_090338374.1">
    <property type="nucleotide sequence ID" value="NZ_FNXY01000007.1"/>
</dbReference>
<dbReference type="STRING" id="408657.SAMN04487995_4363"/>
<dbReference type="SUPFAM" id="SSF82171">
    <property type="entry name" value="DPP6 N-terminal domain-like"/>
    <property type="match status" value="1"/>
</dbReference>
<keyword evidence="4" id="KW-0378">Hydrolase</keyword>
<dbReference type="InterPro" id="IPR002469">
    <property type="entry name" value="Peptidase_S9B_N"/>
</dbReference>
<dbReference type="SUPFAM" id="SSF53474">
    <property type="entry name" value="alpha/beta-Hydrolases"/>
    <property type="match status" value="1"/>
</dbReference>
<accession>A0A1H6YLI0</accession>
<sequence>MKKFSVIVLSVLLAGNATAQKQADLTSEDYKRAEKFLAYNTQNLIDNVAGKQNWFSSEKFWYRTLTAQGSEYIVVDATRGKRLPAFNHQKLAEAISSAAGKAYSAFMLPFQTIEFSEDEKFVSFSYANKRWKFDRKTSKLTQIGEVAGKSDDNPANESLSPDGKKAVFIKDFNLWLRDLATNQSKQLTTDGVKNFGYATDNAGWRHSNRPVLLWSPDSKKIFTYQQDERNVGDMFLVTTNVGHPELEAWKYPLPGDTAIAMLHRVIINLELSSTVKLKISPDAHRATLGDDISRGGVLSDAEWSGDGTQIAFVSTSRDHKHEKIRIADALTGDVREVFEETSNTQFESGQKGISWRFLPSSNEIIWYSERDNWGHLYLYDAATGKLKNQITKGDWVVTQVVKIDEKNRSVYFMANAKEPGNPYFSHFYKIGFDGNNLISLTPEPGIHSPIFSPSGNYFVDTYSQPDVPSITVLRNSVGKHLLTLEEIDIARLRKAGWKAPKPFSVKAHDGKTDLYGLLYTPTTMDSTRKYPVVDYIYPGPQGGSIGSWAFNASRRDNQALAELGFVVMELEGTSNPSRSKSFHDMNYGNMAENTLPDQVSAIRELASKYNWMDTSRVGMHGHSGGGFATACAMFMFPDFFKVGISESGNHDNRNYEDDWGERYIGLLTKTENGISNYENQANQVHAKKLKGKLMLAHGMMDDNVPPYNTMLVVEALEKANKDYDLVIFPNSPHGYGIYNPYMMRKRWDYFVKNLLGVEPPKEYLLQTSTDPRNSVR</sequence>
<evidence type="ECO:0000259" key="3">
    <source>
        <dbReference type="Pfam" id="PF00930"/>
    </source>
</evidence>
<evidence type="ECO:0000313" key="4">
    <source>
        <dbReference type="EMBL" id="SEJ38100.1"/>
    </source>
</evidence>
<dbReference type="InterPro" id="IPR029058">
    <property type="entry name" value="AB_hydrolase_fold"/>
</dbReference>
<name>A0A1H6YLI0_9BACT</name>
<dbReference type="AlphaFoldDB" id="A0A1H6YLI0"/>
<dbReference type="PANTHER" id="PTHR11731:SF118">
    <property type="entry name" value="BLR1971 PROTEIN"/>
    <property type="match status" value="1"/>
</dbReference>
<keyword evidence="1" id="KW-0732">Signal</keyword>